<evidence type="ECO:0000256" key="12">
    <source>
        <dbReference type="SAM" id="Phobius"/>
    </source>
</evidence>
<keyword evidence="4" id="KW-0479">Metal-binding</keyword>
<evidence type="ECO:0000313" key="14">
    <source>
        <dbReference type="Proteomes" id="UP001208570"/>
    </source>
</evidence>
<proteinExistence type="inferred from homology"/>
<name>A0AAD9NB46_9ANNE</name>
<reference evidence="13" key="1">
    <citation type="journal article" date="2023" name="Mol. Biol. Evol.">
        <title>Third-Generation Sequencing Reveals the Adaptive Role of the Epigenome in Three Deep-Sea Polychaetes.</title>
        <authorList>
            <person name="Perez M."/>
            <person name="Aroh O."/>
            <person name="Sun Y."/>
            <person name="Lan Y."/>
            <person name="Juniper S.K."/>
            <person name="Young C.R."/>
            <person name="Angers B."/>
            <person name="Qian P.Y."/>
        </authorList>
    </citation>
    <scope>NUCLEOTIDE SEQUENCE</scope>
    <source>
        <strain evidence="13">P08H-3</strain>
    </source>
</reference>
<organism evidence="13 14">
    <name type="scientific">Paralvinella palmiformis</name>
    <dbReference type="NCBI Taxonomy" id="53620"/>
    <lineage>
        <taxon>Eukaryota</taxon>
        <taxon>Metazoa</taxon>
        <taxon>Spiralia</taxon>
        <taxon>Lophotrochozoa</taxon>
        <taxon>Annelida</taxon>
        <taxon>Polychaeta</taxon>
        <taxon>Sedentaria</taxon>
        <taxon>Canalipalpata</taxon>
        <taxon>Terebellida</taxon>
        <taxon>Terebelliformia</taxon>
        <taxon>Alvinellidae</taxon>
        <taxon>Paralvinella</taxon>
    </lineage>
</organism>
<evidence type="ECO:0000313" key="13">
    <source>
        <dbReference type="EMBL" id="KAK2163777.1"/>
    </source>
</evidence>
<dbReference type="Proteomes" id="UP001208570">
    <property type="component" value="Unassembled WGS sequence"/>
</dbReference>
<keyword evidence="6" id="KW-0560">Oxidoreductase</keyword>
<accession>A0AAD9NB46</accession>
<dbReference type="EMBL" id="JAODUP010000074">
    <property type="protein sequence ID" value="KAK2163777.1"/>
    <property type="molecule type" value="Genomic_DNA"/>
</dbReference>
<comment type="subcellular location">
    <subcellularLocation>
        <location evidence="2">Membrane</location>
        <topology evidence="2">Multi-pass membrane protein</topology>
    </subcellularLocation>
</comment>
<evidence type="ECO:0000256" key="2">
    <source>
        <dbReference type="ARBA" id="ARBA00004141"/>
    </source>
</evidence>
<comment type="cofactor">
    <cofactor evidence="1">
        <name>heme b</name>
        <dbReference type="ChEBI" id="CHEBI:60344"/>
    </cofactor>
</comment>
<dbReference type="AlphaFoldDB" id="A0AAD9NB46"/>
<evidence type="ECO:0000256" key="5">
    <source>
        <dbReference type="ARBA" id="ARBA00022989"/>
    </source>
</evidence>
<dbReference type="GO" id="GO:0005743">
    <property type="term" value="C:mitochondrial inner membrane"/>
    <property type="evidence" value="ECO:0007669"/>
    <property type="project" value="TreeGrafter"/>
</dbReference>
<dbReference type="GO" id="GO:0016653">
    <property type="term" value="F:oxidoreductase activity, acting on NAD(P)H, heme protein as acceptor"/>
    <property type="evidence" value="ECO:0007669"/>
    <property type="project" value="TreeGrafter"/>
</dbReference>
<comment type="catalytic activity">
    <reaction evidence="11">
        <text>Fe(II)-heme o + 2 A + H2O = Fe(II)-heme a + 2 AH2</text>
        <dbReference type="Rhea" id="RHEA:63388"/>
        <dbReference type="ChEBI" id="CHEBI:13193"/>
        <dbReference type="ChEBI" id="CHEBI:15377"/>
        <dbReference type="ChEBI" id="CHEBI:17499"/>
        <dbReference type="ChEBI" id="CHEBI:60530"/>
        <dbReference type="ChEBI" id="CHEBI:61715"/>
        <dbReference type="EC" id="1.17.99.9"/>
    </reaction>
    <physiologicalReaction direction="left-to-right" evidence="11">
        <dbReference type="Rhea" id="RHEA:63389"/>
    </physiologicalReaction>
</comment>
<dbReference type="GO" id="GO:0006784">
    <property type="term" value="P:heme A biosynthetic process"/>
    <property type="evidence" value="ECO:0007669"/>
    <property type="project" value="InterPro"/>
</dbReference>
<feature type="transmembrane region" description="Helical" evidence="12">
    <location>
        <begin position="85"/>
        <end position="105"/>
    </location>
</feature>
<evidence type="ECO:0000256" key="8">
    <source>
        <dbReference type="ARBA" id="ARBA00023133"/>
    </source>
</evidence>
<comment type="pathway">
    <text evidence="10">Porphyrin-containing compound metabolism; heme A biosynthesis; heme A from heme O: step 1/1.</text>
</comment>
<dbReference type="HAMAP" id="MF_01665">
    <property type="entry name" value="HemeA_synth_type2"/>
    <property type="match status" value="1"/>
</dbReference>
<keyword evidence="5 12" id="KW-1133">Transmembrane helix</keyword>
<dbReference type="InterPro" id="IPR023754">
    <property type="entry name" value="HemeA_Synthase_type2"/>
</dbReference>
<evidence type="ECO:0000256" key="3">
    <source>
        <dbReference type="ARBA" id="ARBA00022692"/>
    </source>
</evidence>
<dbReference type="GO" id="GO:0120547">
    <property type="term" value="F:heme A synthase activity"/>
    <property type="evidence" value="ECO:0007669"/>
    <property type="project" value="UniProtKB-EC"/>
</dbReference>
<feature type="transmembrane region" description="Helical" evidence="12">
    <location>
        <begin position="369"/>
        <end position="392"/>
    </location>
</feature>
<keyword evidence="14" id="KW-1185">Reference proteome</keyword>
<sequence>MASRYLSASLSSAVKSCYAFRNLNQVTWCSKANYGVLSSVVRSQIKQSQPALKAATRPVLRSSLRQSSTQSSAITPQTQKMVGRWLLTCAGMCFGAVVIGGITRLTESGLSMTQWHIIKGMKPPSSEEEWLAEFERYKNFPEYKYLERELTLENFKSIFFWEYIHRMWGRSIALVFFIPMVYFLKKGYISKPMKPRLVIYGAFLVFQGVLGWYMVKSGLEISAERKEVPRVSQYRLAAHLGSAMLLFALFTWQGLSHAFKPLQLPNTAQIARLRVLSHSAMAVVFFTALSGAFVAGLDAGLTYNTWPKMADRWIPTDLFAMSPKWKNFLENATTTQFNHRHLGELTAAGILGLWWMCRKASLPPRAMMVAHAFAGMALLQVGLGVATLLMFVPVHMAATHQTGAMTLLTFAIWLANELRRIPK</sequence>
<keyword evidence="3 12" id="KW-0812">Transmembrane</keyword>
<evidence type="ECO:0000256" key="7">
    <source>
        <dbReference type="ARBA" id="ARBA00023004"/>
    </source>
</evidence>
<evidence type="ECO:0000256" key="1">
    <source>
        <dbReference type="ARBA" id="ARBA00001970"/>
    </source>
</evidence>
<dbReference type="PANTHER" id="PTHR23289:SF2">
    <property type="entry name" value="CYTOCHROME C OXIDASE ASSEMBLY PROTEIN COX15 HOMOLOG"/>
    <property type="match status" value="1"/>
</dbReference>
<keyword evidence="7" id="KW-0408">Iron</keyword>
<dbReference type="GO" id="GO:0046872">
    <property type="term" value="F:metal ion binding"/>
    <property type="evidence" value="ECO:0007669"/>
    <property type="project" value="UniProtKB-KW"/>
</dbReference>
<keyword evidence="8" id="KW-0350">Heme biosynthesis</keyword>
<evidence type="ECO:0000256" key="9">
    <source>
        <dbReference type="ARBA" id="ARBA00023136"/>
    </source>
</evidence>
<dbReference type="Pfam" id="PF02628">
    <property type="entry name" value="COX15-CtaA"/>
    <property type="match status" value="1"/>
</dbReference>
<dbReference type="InterPro" id="IPR003780">
    <property type="entry name" value="COX15/CtaA_fam"/>
</dbReference>
<dbReference type="PANTHER" id="PTHR23289">
    <property type="entry name" value="CYTOCHROME C OXIDASE ASSEMBLY PROTEIN COX15"/>
    <property type="match status" value="1"/>
</dbReference>
<keyword evidence="9 12" id="KW-0472">Membrane</keyword>
<evidence type="ECO:0000256" key="4">
    <source>
        <dbReference type="ARBA" id="ARBA00022723"/>
    </source>
</evidence>
<feature type="transmembrane region" description="Helical" evidence="12">
    <location>
        <begin position="167"/>
        <end position="185"/>
    </location>
</feature>
<feature type="transmembrane region" description="Helical" evidence="12">
    <location>
        <begin position="235"/>
        <end position="255"/>
    </location>
</feature>
<gene>
    <name evidence="13" type="ORF">LSH36_74g05003</name>
</gene>
<evidence type="ECO:0000256" key="10">
    <source>
        <dbReference type="ARBA" id="ARBA00044501"/>
    </source>
</evidence>
<feature type="transmembrane region" description="Helical" evidence="12">
    <location>
        <begin position="275"/>
        <end position="297"/>
    </location>
</feature>
<evidence type="ECO:0000256" key="6">
    <source>
        <dbReference type="ARBA" id="ARBA00023002"/>
    </source>
</evidence>
<comment type="caution">
    <text evidence="13">The sequence shown here is derived from an EMBL/GenBank/DDBJ whole genome shotgun (WGS) entry which is preliminary data.</text>
</comment>
<feature type="transmembrane region" description="Helical" evidence="12">
    <location>
        <begin position="197"/>
        <end position="215"/>
    </location>
</feature>
<protein>
    <submittedName>
        <fullName evidence="13">Uncharacterized protein</fullName>
    </submittedName>
</protein>
<evidence type="ECO:0000256" key="11">
    <source>
        <dbReference type="ARBA" id="ARBA00048044"/>
    </source>
</evidence>